<evidence type="ECO:0000313" key="1">
    <source>
        <dbReference type="EMBL" id="KAI7730870.1"/>
    </source>
</evidence>
<gene>
    <name evidence="1" type="ORF">M8C21_024756</name>
</gene>
<dbReference type="Proteomes" id="UP001206925">
    <property type="component" value="Unassembled WGS sequence"/>
</dbReference>
<evidence type="ECO:0000313" key="2">
    <source>
        <dbReference type="Proteomes" id="UP001206925"/>
    </source>
</evidence>
<proteinExistence type="predicted"/>
<name>A0AAD5G6K6_AMBAR</name>
<reference evidence="1" key="1">
    <citation type="submission" date="2022-06" db="EMBL/GenBank/DDBJ databases">
        <title>Uncovering the hologenomic basis of an extraordinary plant invasion.</title>
        <authorList>
            <person name="Bieker V.C."/>
            <person name="Martin M.D."/>
            <person name="Gilbert T."/>
            <person name="Hodgins K."/>
            <person name="Battlay P."/>
            <person name="Petersen B."/>
            <person name="Wilson J."/>
        </authorList>
    </citation>
    <scope>NUCLEOTIDE SEQUENCE</scope>
    <source>
        <strain evidence="1">AA19_3_7</strain>
        <tissue evidence="1">Leaf</tissue>
    </source>
</reference>
<sequence>SAHANACKTKLDLAFDTATQGTFLSVAHQPFSSTLNVAIKKLPPCVVIACGKYFCGLLLSLCQLCELLWKQPNSFEQRTSSSFEEKILLDCTNQEAALGLS</sequence>
<accession>A0AAD5G6K6</accession>
<protein>
    <submittedName>
        <fullName evidence="1">Uncharacterized protein</fullName>
    </submittedName>
</protein>
<keyword evidence="2" id="KW-1185">Reference proteome</keyword>
<comment type="caution">
    <text evidence="1">The sequence shown here is derived from an EMBL/GenBank/DDBJ whole genome shotgun (WGS) entry which is preliminary data.</text>
</comment>
<feature type="non-terminal residue" evidence="1">
    <location>
        <position position="101"/>
    </location>
</feature>
<feature type="non-terminal residue" evidence="1">
    <location>
        <position position="1"/>
    </location>
</feature>
<organism evidence="1 2">
    <name type="scientific">Ambrosia artemisiifolia</name>
    <name type="common">Common ragweed</name>
    <dbReference type="NCBI Taxonomy" id="4212"/>
    <lineage>
        <taxon>Eukaryota</taxon>
        <taxon>Viridiplantae</taxon>
        <taxon>Streptophyta</taxon>
        <taxon>Embryophyta</taxon>
        <taxon>Tracheophyta</taxon>
        <taxon>Spermatophyta</taxon>
        <taxon>Magnoliopsida</taxon>
        <taxon>eudicotyledons</taxon>
        <taxon>Gunneridae</taxon>
        <taxon>Pentapetalae</taxon>
        <taxon>asterids</taxon>
        <taxon>campanulids</taxon>
        <taxon>Asterales</taxon>
        <taxon>Asteraceae</taxon>
        <taxon>Asteroideae</taxon>
        <taxon>Heliantheae alliance</taxon>
        <taxon>Heliantheae</taxon>
        <taxon>Ambrosia</taxon>
    </lineage>
</organism>
<dbReference type="AlphaFoldDB" id="A0AAD5G6K6"/>
<dbReference type="EMBL" id="JAMZMK010010604">
    <property type="protein sequence ID" value="KAI7730870.1"/>
    <property type="molecule type" value="Genomic_DNA"/>
</dbReference>